<reference evidence="5" key="1">
    <citation type="journal article" date="2013" name="Nature">
        <title>Pan genome of the phytoplankton Emiliania underpins its global distribution.</title>
        <authorList>
            <person name="Read B.A."/>
            <person name="Kegel J."/>
            <person name="Klute M.J."/>
            <person name="Kuo A."/>
            <person name="Lefebvre S.C."/>
            <person name="Maumus F."/>
            <person name="Mayer C."/>
            <person name="Miller J."/>
            <person name="Monier A."/>
            <person name="Salamov A."/>
            <person name="Young J."/>
            <person name="Aguilar M."/>
            <person name="Claverie J.M."/>
            <person name="Frickenhaus S."/>
            <person name="Gonzalez K."/>
            <person name="Herman E.K."/>
            <person name="Lin Y.C."/>
            <person name="Napier J."/>
            <person name="Ogata H."/>
            <person name="Sarno A.F."/>
            <person name="Shmutz J."/>
            <person name="Schroeder D."/>
            <person name="de Vargas C."/>
            <person name="Verret F."/>
            <person name="von Dassow P."/>
            <person name="Valentin K."/>
            <person name="Van de Peer Y."/>
            <person name="Wheeler G."/>
            <person name="Dacks J.B."/>
            <person name="Delwiche C.F."/>
            <person name="Dyhrman S.T."/>
            <person name="Glockner G."/>
            <person name="John U."/>
            <person name="Richards T."/>
            <person name="Worden A.Z."/>
            <person name="Zhang X."/>
            <person name="Grigoriev I.V."/>
            <person name="Allen A.E."/>
            <person name="Bidle K."/>
            <person name="Borodovsky M."/>
            <person name="Bowler C."/>
            <person name="Brownlee C."/>
            <person name="Cock J.M."/>
            <person name="Elias M."/>
            <person name="Gladyshev V.N."/>
            <person name="Groth M."/>
            <person name="Guda C."/>
            <person name="Hadaegh A."/>
            <person name="Iglesias-Rodriguez M.D."/>
            <person name="Jenkins J."/>
            <person name="Jones B.M."/>
            <person name="Lawson T."/>
            <person name="Leese F."/>
            <person name="Lindquist E."/>
            <person name="Lobanov A."/>
            <person name="Lomsadze A."/>
            <person name="Malik S.B."/>
            <person name="Marsh M.E."/>
            <person name="Mackinder L."/>
            <person name="Mock T."/>
            <person name="Mueller-Roeber B."/>
            <person name="Pagarete A."/>
            <person name="Parker M."/>
            <person name="Probert I."/>
            <person name="Quesneville H."/>
            <person name="Raines C."/>
            <person name="Rensing S.A."/>
            <person name="Riano-Pachon D.M."/>
            <person name="Richier S."/>
            <person name="Rokitta S."/>
            <person name="Shiraiwa Y."/>
            <person name="Soanes D.M."/>
            <person name="van der Giezen M."/>
            <person name="Wahlund T.M."/>
            <person name="Williams B."/>
            <person name="Wilson W."/>
            <person name="Wolfe G."/>
            <person name="Wurch L.L."/>
        </authorList>
    </citation>
    <scope>NUCLEOTIDE SEQUENCE</scope>
</reference>
<dbReference type="eggNOG" id="KOG3079">
    <property type="taxonomic scope" value="Eukaryota"/>
</dbReference>
<accession>A0A0D3I490</accession>
<dbReference type="InterPro" id="IPR033690">
    <property type="entry name" value="Adenylat_kinase_CS"/>
</dbReference>
<dbReference type="PaxDb" id="2903-EOD06075"/>
<feature type="region of interest" description="Disordered" evidence="2">
    <location>
        <begin position="25"/>
        <end position="47"/>
    </location>
</feature>
<dbReference type="Gene3D" id="1.10.238.10">
    <property type="entry name" value="EF-hand"/>
    <property type="match status" value="1"/>
</dbReference>
<dbReference type="InterPro" id="IPR002048">
    <property type="entry name" value="EF_hand_dom"/>
</dbReference>
<dbReference type="GeneID" id="17252280"/>
<dbReference type="InterPro" id="IPR027417">
    <property type="entry name" value="P-loop_NTPase"/>
</dbReference>
<reference evidence="4" key="2">
    <citation type="submission" date="2024-10" db="UniProtKB">
        <authorList>
            <consortium name="EnsemblProtists"/>
        </authorList>
    </citation>
    <scope>IDENTIFICATION</scope>
</reference>
<proteinExistence type="predicted"/>
<dbReference type="GO" id="GO:0005509">
    <property type="term" value="F:calcium ion binding"/>
    <property type="evidence" value="ECO:0007669"/>
    <property type="project" value="InterPro"/>
</dbReference>
<dbReference type="PROSITE" id="PS50222">
    <property type="entry name" value="EF_HAND_2"/>
    <property type="match status" value="1"/>
</dbReference>
<protein>
    <recommendedName>
        <fullName evidence="3">EF-hand domain-containing protein</fullName>
    </recommendedName>
</protein>
<feature type="domain" description="EF-hand" evidence="3">
    <location>
        <begin position="139"/>
        <end position="174"/>
    </location>
</feature>
<evidence type="ECO:0000256" key="1">
    <source>
        <dbReference type="ARBA" id="ARBA00022837"/>
    </source>
</evidence>
<dbReference type="HOGENOM" id="CLU_910410_0_0_1"/>
<dbReference type="EnsemblProtists" id="EOD06075">
    <property type="protein sequence ID" value="EOD06075"/>
    <property type="gene ID" value="EMIHUDRAFT_219372"/>
</dbReference>
<dbReference type="Gene3D" id="3.40.50.300">
    <property type="entry name" value="P-loop containing nucleotide triphosphate hydrolases"/>
    <property type="match status" value="1"/>
</dbReference>
<keyword evidence="1" id="KW-0106">Calcium</keyword>
<dbReference type="SUPFAM" id="SSF47473">
    <property type="entry name" value="EF-hand"/>
    <property type="match status" value="1"/>
</dbReference>
<evidence type="ECO:0000256" key="2">
    <source>
        <dbReference type="SAM" id="MobiDB-lite"/>
    </source>
</evidence>
<dbReference type="Proteomes" id="UP000013827">
    <property type="component" value="Unassembled WGS sequence"/>
</dbReference>
<name>A0A0D3I490_EMIH1</name>
<evidence type="ECO:0000313" key="4">
    <source>
        <dbReference type="EnsemblProtists" id="EOD06075"/>
    </source>
</evidence>
<sequence length="306" mass="33366">MRARRPCLPLSTRLPRLTRAPAQLLRRAASSQDKGDDPLKPDGDARLDRLWPGRAVTEAEEILASAPLPHGFEAAAPSKKARVFARSLRQRQAAQSANRAFLPLEMSAIIDLFDDYAGPARQLDRDGLRALLASVGERPDDATLEELFHQADVDSSGAIDLDEFLHASDALLASNPARCILVVGGPGSGKGVLCRRLVDDLTRMLSAPLGGRRLLLDGFPRSRDNAIDFEAQCGRPELAPAPAAGRTRAPHAAVRRIAVYRQQSEPTLEWLRASRVPIVELDSSGSREEMWSGLKAIGRLMRNIVI</sequence>
<dbReference type="InterPro" id="IPR018247">
    <property type="entry name" value="EF_Hand_1_Ca_BS"/>
</dbReference>
<dbReference type="SUPFAM" id="SSF52540">
    <property type="entry name" value="P-loop containing nucleoside triphosphate hydrolases"/>
    <property type="match status" value="1"/>
</dbReference>
<feature type="compositionally biased region" description="Basic and acidic residues" evidence="2">
    <location>
        <begin position="33"/>
        <end position="47"/>
    </location>
</feature>
<dbReference type="AlphaFoldDB" id="A0A0D3I490"/>
<dbReference type="CDD" id="cd00051">
    <property type="entry name" value="EFh"/>
    <property type="match status" value="1"/>
</dbReference>
<dbReference type="InterPro" id="IPR011992">
    <property type="entry name" value="EF-hand-dom_pair"/>
</dbReference>
<dbReference type="PROSITE" id="PS00018">
    <property type="entry name" value="EF_HAND_1"/>
    <property type="match status" value="1"/>
</dbReference>
<evidence type="ECO:0000313" key="5">
    <source>
        <dbReference type="Proteomes" id="UP000013827"/>
    </source>
</evidence>
<evidence type="ECO:0000259" key="3">
    <source>
        <dbReference type="PROSITE" id="PS50222"/>
    </source>
</evidence>
<dbReference type="STRING" id="2903.R1CUT3"/>
<dbReference type="PROSITE" id="PS00113">
    <property type="entry name" value="ADENYLATE_KINASE"/>
    <property type="match status" value="1"/>
</dbReference>
<keyword evidence="5" id="KW-1185">Reference proteome</keyword>
<dbReference type="RefSeq" id="XP_005758504.1">
    <property type="nucleotide sequence ID" value="XM_005758447.1"/>
</dbReference>
<organism evidence="4 5">
    <name type="scientific">Emiliania huxleyi (strain CCMP1516)</name>
    <dbReference type="NCBI Taxonomy" id="280463"/>
    <lineage>
        <taxon>Eukaryota</taxon>
        <taxon>Haptista</taxon>
        <taxon>Haptophyta</taxon>
        <taxon>Prymnesiophyceae</taxon>
        <taxon>Isochrysidales</taxon>
        <taxon>Noelaerhabdaceae</taxon>
        <taxon>Emiliania</taxon>
    </lineage>
</organism>
<dbReference type="KEGG" id="ehx:EMIHUDRAFT_219372"/>